<dbReference type="EMBL" id="CAUYUJ010016602">
    <property type="protein sequence ID" value="CAK0867032.1"/>
    <property type="molecule type" value="Genomic_DNA"/>
</dbReference>
<feature type="region of interest" description="Disordered" evidence="1">
    <location>
        <begin position="1"/>
        <end position="31"/>
    </location>
</feature>
<keyword evidence="3" id="KW-1185">Reference proteome</keyword>
<feature type="compositionally biased region" description="Polar residues" evidence="1">
    <location>
        <begin position="20"/>
        <end position="31"/>
    </location>
</feature>
<accession>A0ABN9V329</accession>
<feature type="compositionally biased region" description="Basic residues" evidence="1">
    <location>
        <begin position="149"/>
        <end position="159"/>
    </location>
</feature>
<protein>
    <submittedName>
        <fullName evidence="2">Uncharacterized protein</fullName>
    </submittedName>
</protein>
<dbReference type="Proteomes" id="UP001189429">
    <property type="component" value="Unassembled WGS sequence"/>
</dbReference>
<reference evidence="2" key="1">
    <citation type="submission" date="2023-10" db="EMBL/GenBank/DDBJ databases">
        <authorList>
            <person name="Chen Y."/>
            <person name="Shah S."/>
            <person name="Dougan E. K."/>
            <person name="Thang M."/>
            <person name="Chan C."/>
        </authorList>
    </citation>
    <scope>NUCLEOTIDE SEQUENCE [LARGE SCALE GENOMIC DNA]</scope>
</reference>
<sequence length="296" mass="32307">MRKAPHETSTIGSMGWELKATSSMTRGTPTQRCSARSKAMLLSISPVFEGTWSSATLRTMAGHPAAPEERAPGEMIWNIRSASSSPTRQHVSNMTKHPSACLSWPVQQLPCDGARGLLGQRRPRCRRAEPSPAARRGAGPGEEQARRSAQLRRSPKHSVQRADGGLPRLLLVAAALDEVDRDRIPRGRRELRELPALQKGDQLPQENQVGGLRRFSDAVGLQQRETRIQTTTQTSQLHLAPPPLRALRARAAAAALRPSLGRAAWLGHRGGGEGGDENEEDARRRLGGGRAWILKL</sequence>
<feature type="region of interest" description="Disordered" evidence="1">
    <location>
        <begin position="122"/>
        <end position="162"/>
    </location>
</feature>
<name>A0ABN9V329_9DINO</name>
<evidence type="ECO:0000313" key="3">
    <source>
        <dbReference type="Proteomes" id="UP001189429"/>
    </source>
</evidence>
<evidence type="ECO:0000256" key="1">
    <source>
        <dbReference type="SAM" id="MobiDB-lite"/>
    </source>
</evidence>
<comment type="caution">
    <text evidence="2">The sequence shown here is derived from an EMBL/GenBank/DDBJ whole genome shotgun (WGS) entry which is preliminary data.</text>
</comment>
<organism evidence="2 3">
    <name type="scientific">Prorocentrum cordatum</name>
    <dbReference type="NCBI Taxonomy" id="2364126"/>
    <lineage>
        <taxon>Eukaryota</taxon>
        <taxon>Sar</taxon>
        <taxon>Alveolata</taxon>
        <taxon>Dinophyceae</taxon>
        <taxon>Prorocentrales</taxon>
        <taxon>Prorocentraceae</taxon>
        <taxon>Prorocentrum</taxon>
    </lineage>
</organism>
<evidence type="ECO:0000313" key="2">
    <source>
        <dbReference type="EMBL" id="CAK0867032.1"/>
    </source>
</evidence>
<proteinExistence type="predicted"/>
<gene>
    <name evidence="2" type="ORF">PCOR1329_LOCUS54059</name>
</gene>
<feature type="non-terminal residue" evidence="2">
    <location>
        <position position="296"/>
    </location>
</feature>